<dbReference type="AlphaFoldDB" id="A0A8H9G8M1"/>
<dbReference type="Pfam" id="PF14155">
    <property type="entry name" value="DUF4307"/>
    <property type="match status" value="1"/>
</dbReference>
<organism evidence="3 4">
    <name type="scientific">Curtobacterium luteum</name>
    <dbReference type="NCBI Taxonomy" id="33881"/>
    <lineage>
        <taxon>Bacteria</taxon>
        <taxon>Bacillati</taxon>
        <taxon>Actinomycetota</taxon>
        <taxon>Actinomycetes</taxon>
        <taxon>Micrococcales</taxon>
        <taxon>Microbacteriaceae</taxon>
        <taxon>Curtobacterium</taxon>
    </lineage>
</organism>
<evidence type="ECO:0008006" key="5">
    <source>
        <dbReference type="Google" id="ProtNLM"/>
    </source>
</evidence>
<feature type="region of interest" description="Disordered" evidence="1">
    <location>
        <begin position="15"/>
        <end position="70"/>
    </location>
</feature>
<dbReference type="EMBL" id="BMOI01000005">
    <property type="protein sequence ID" value="GGK97840.1"/>
    <property type="molecule type" value="Genomic_DNA"/>
</dbReference>
<evidence type="ECO:0000256" key="1">
    <source>
        <dbReference type="SAM" id="MobiDB-lite"/>
    </source>
</evidence>
<keyword evidence="2" id="KW-0812">Transmembrane</keyword>
<feature type="transmembrane region" description="Helical" evidence="2">
    <location>
        <begin position="81"/>
        <end position="100"/>
    </location>
</feature>
<evidence type="ECO:0000313" key="4">
    <source>
        <dbReference type="Proteomes" id="UP000648535"/>
    </source>
</evidence>
<evidence type="ECO:0000313" key="3">
    <source>
        <dbReference type="EMBL" id="GGK97840.1"/>
    </source>
</evidence>
<feature type="compositionally biased region" description="Low complexity" evidence="1">
    <location>
        <begin position="51"/>
        <end position="64"/>
    </location>
</feature>
<dbReference type="InterPro" id="IPR025443">
    <property type="entry name" value="DUF4307"/>
</dbReference>
<reference evidence="3" key="2">
    <citation type="submission" date="2020-09" db="EMBL/GenBank/DDBJ databases">
        <authorList>
            <person name="Sun Q."/>
            <person name="Ohkuma M."/>
        </authorList>
    </citation>
    <scope>NUCLEOTIDE SEQUENCE</scope>
    <source>
        <strain evidence="3">JCM 1480</strain>
    </source>
</reference>
<keyword evidence="2" id="KW-1133">Transmembrane helix</keyword>
<reference evidence="3" key="1">
    <citation type="journal article" date="2014" name="Int. J. Syst. Evol. Microbiol.">
        <title>Complete genome sequence of Corynebacterium casei LMG S-19264T (=DSM 44701T), isolated from a smear-ripened cheese.</title>
        <authorList>
            <consortium name="US DOE Joint Genome Institute (JGI-PGF)"/>
            <person name="Walter F."/>
            <person name="Albersmeier A."/>
            <person name="Kalinowski J."/>
            <person name="Ruckert C."/>
        </authorList>
    </citation>
    <scope>NUCLEOTIDE SEQUENCE</scope>
    <source>
        <strain evidence="3">JCM 1480</strain>
    </source>
</reference>
<protein>
    <recommendedName>
        <fullName evidence="5">DUF4307 domain-containing protein</fullName>
    </recommendedName>
</protein>
<accession>A0A8H9G8M1</accession>
<sequence length="191" mass="20113">MGVDGEQTVRHGRFLAVGAGADAGGAQPGVNYPGDQDNHPGSPELSDQQHPATPAPAAATATAALDDRYGRTPSRARRGRLLAILAAVAIVVTFGVWVVWAGPGQTDHGLDTDDIGYQVLSDHATVVRSQVSVDPGTRAECAVQVLDKSYTIVGWKVIDLPAVEQRSRTVSTEVRTTTRGVTGLIHDCWVP</sequence>
<comment type="caution">
    <text evidence="3">The sequence shown here is derived from an EMBL/GenBank/DDBJ whole genome shotgun (WGS) entry which is preliminary data.</text>
</comment>
<name>A0A8H9G8M1_9MICO</name>
<proteinExistence type="predicted"/>
<keyword evidence="2" id="KW-0472">Membrane</keyword>
<dbReference type="Proteomes" id="UP000648535">
    <property type="component" value="Unassembled WGS sequence"/>
</dbReference>
<gene>
    <name evidence="3" type="ORF">GCM10009769_15010</name>
</gene>
<evidence type="ECO:0000256" key="2">
    <source>
        <dbReference type="SAM" id="Phobius"/>
    </source>
</evidence>